<comment type="catalytic activity">
    <reaction evidence="7">
        <text>a peptidoglycan chain = a peptidoglycan chain with N-acetyl-1,6-anhydromuramyl-[peptide] at the reducing end + a peptidoglycan chain with N-acetylglucosamine at the non-reducing end.</text>
        <dbReference type="EC" id="4.2.2.29"/>
    </reaction>
</comment>
<dbReference type="HAMAP" id="MF_02065">
    <property type="entry name" value="MltG"/>
    <property type="match status" value="1"/>
</dbReference>
<dbReference type="GO" id="GO:0005886">
    <property type="term" value="C:plasma membrane"/>
    <property type="evidence" value="ECO:0007669"/>
    <property type="project" value="UniProtKB-SubCell"/>
</dbReference>
<dbReference type="Proteomes" id="UP000579281">
    <property type="component" value="Unassembled WGS sequence"/>
</dbReference>
<keyword evidence="5 7" id="KW-0456">Lyase</keyword>
<comment type="similarity">
    <text evidence="7">Belongs to the transglycosylase MltG family.</text>
</comment>
<gene>
    <name evidence="7" type="primary">mltG</name>
    <name evidence="8" type="ORF">HNQ80_000875</name>
</gene>
<keyword evidence="6 7" id="KW-0961">Cell wall biogenesis/degradation</keyword>
<evidence type="ECO:0000256" key="4">
    <source>
        <dbReference type="ARBA" id="ARBA00023136"/>
    </source>
</evidence>
<keyword evidence="2 7" id="KW-0812">Transmembrane</keyword>
<organism evidence="8 9">
    <name type="scientific">Anaerosolibacter carboniphilus</name>
    <dbReference type="NCBI Taxonomy" id="1417629"/>
    <lineage>
        <taxon>Bacteria</taxon>
        <taxon>Bacillati</taxon>
        <taxon>Bacillota</taxon>
        <taxon>Clostridia</taxon>
        <taxon>Peptostreptococcales</taxon>
        <taxon>Thermotaleaceae</taxon>
        <taxon>Anaerosolibacter</taxon>
    </lineage>
</organism>
<dbReference type="Pfam" id="PF02618">
    <property type="entry name" value="YceG"/>
    <property type="match status" value="1"/>
</dbReference>
<sequence length="347" mass="39404">MMKYSTAEKSFSRKILRLMAILISLAIFLGIGGIIYYHQSIGPVNVQNGELVVIEIPKGASTLKIASILRENHLIKNDLSFRILSKLSKAEGKMQAGRYQMSTSMNAREIIDNLIKGSIFKDAAKFTIPEGFELKQIVDRLESLGLIDREKFMELVNNGDFQYEFLKEIPKGENRLEGFLFPDTYEIAKGATEEEILTKMLDRFDEIFTDDYYHRTKKLNMTIQEVVTLASIIEREAQLEKERPIISGIFHNRLNKGMLLQSCATVQYVLGERKANLSLKDIDIDSPYNTYKNIGLPPAPIASPGKASLEAALYPSETDYYYFVVKSDGEHSFSKTYEEHLRAKNGN</sequence>
<dbReference type="GO" id="GO:0071555">
    <property type="term" value="P:cell wall organization"/>
    <property type="evidence" value="ECO:0007669"/>
    <property type="project" value="UniProtKB-KW"/>
</dbReference>
<keyword evidence="1 7" id="KW-1003">Cell membrane</keyword>
<dbReference type="AlphaFoldDB" id="A0A841KRV0"/>
<accession>A0A841KRV0</accession>
<dbReference type="GO" id="GO:0008932">
    <property type="term" value="F:lytic endotransglycosylase activity"/>
    <property type="evidence" value="ECO:0007669"/>
    <property type="project" value="UniProtKB-UniRule"/>
</dbReference>
<dbReference type="PANTHER" id="PTHR30518:SF2">
    <property type="entry name" value="ENDOLYTIC MUREIN TRANSGLYCOSYLASE"/>
    <property type="match status" value="1"/>
</dbReference>
<evidence type="ECO:0000256" key="2">
    <source>
        <dbReference type="ARBA" id="ARBA00022692"/>
    </source>
</evidence>
<keyword evidence="3 7" id="KW-1133">Transmembrane helix</keyword>
<keyword evidence="4 7" id="KW-0472">Membrane</keyword>
<dbReference type="CDD" id="cd08010">
    <property type="entry name" value="MltG_like"/>
    <property type="match status" value="1"/>
</dbReference>
<dbReference type="Gene3D" id="3.30.1490.480">
    <property type="entry name" value="Endolytic murein transglycosylase"/>
    <property type="match status" value="2"/>
</dbReference>
<dbReference type="EMBL" id="JACHEN010000004">
    <property type="protein sequence ID" value="MBB6214790.1"/>
    <property type="molecule type" value="Genomic_DNA"/>
</dbReference>
<evidence type="ECO:0000256" key="7">
    <source>
        <dbReference type="HAMAP-Rule" id="MF_02065"/>
    </source>
</evidence>
<keyword evidence="9" id="KW-1185">Reference proteome</keyword>
<dbReference type="InterPro" id="IPR003770">
    <property type="entry name" value="MLTG-like"/>
</dbReference>
<protein>
    <recommendedName>
        <fullName evidence="7">Endolytic murein transglycosylase</fullName>
        <ecNumber evidence="7">4.2.2.29</ecNumber>
    </recommendedName>
    <alternativeName>
        <fullName evidence="7">Peptidoglycan lytic transglycosylase</fullName>
    </alternativeName>
    <alternativeName>
        <fullName evidence="7">Peptidoglycan polymerization terminase</fullName>
    </alternativeName>
</protein>
<dbReference type="EC" id="4.2.2.29" evidence="7"/>
<feature type="transmembrane region" description="Helical" evidence="7">
    <location>
        <begin position="15"/>
        <end position="37"/>
    </location>
</feature>
<evidence type="ECO:0000256" key="5">
    <source>
        <dbReference type="ARBA" id="ARBA00023239"/>
    </source>
</evidence>
<name>A0A841KRV0_9FIRM</name>
<comment type="caution">
    <text evidence="8">The sequence shown here is derived from an EMBL/GenBank/DDBJ whole genome shotgun (WGS) entry which is preliminary data.</text>
</comment>
<dbReference type="NCBIfam" id="TIGR00247">
    <property type="entry name" value="endolytic transglycosylase MltG"/>
    <property type="match status" value="1"/>
</dbReference>
<dbReference type="GO" id="GO:0009252">
    <property type="term" value="P:peptidoglycan biosynthetic process"/>
    <property type="evidence" value="ECO:0007669"/>
    <property type="project" value="UniProtKB-UniRule"/>
</dbReference>
<evidence type="ECO:0000313" key="9">
    <source>
        <dbReference type="Proteomes" id="UP000579281"/>
    </source>
</evidence>
<evidence type="ECO:0000256" key="6">
    <source>
        <dbReference type="ARBA" id="ARBA00023316"/>
    </source>
</evidence>
<comment type="function">
    <text evidence="7">Functions as a peptidoglycan terminase that cleaves nascent peptidoglycan strands endolytically to terminate their elongation.</text>
</comment>
<reference evidence="8 9" key="1">
    <citation type="submission" date="2020-08" db="EMBL/GenBank/DDBJ databases">
        <title>Genomic Encyclopedia of Type Strains, Phase IV (KMG-IV): sequencing the most valuable type-strain genomes for metagenomic binning, comparative biology and taxonomic classification.</title>
        <authorList>
            <person name="Goeker M."/>
        </authorList>
    </citation>
    <scope>NUCLEOTIDE SEQUENCE [LARGE SCALE GENOMIC DNA]</scope>
    <source>
        <strain evidence="8 9">DSM 103526</strain>
    </source>
</reference>
<feature type="site" description="Important for catalytic activity" evidence="7">
    <location>
        <position position="236"/>
    </location>
</feature>
<evidence type="ECO:0000313" key="8">
    <source>
        <dbReference type="EMBL" id="MBB6214790.1"/>
    </source>
</evidence>
<dbReference type="PANTHER" id="PTHR30518">
    <property type="entry name" value="ENDOLYTIC MUREIN TRANSGLYCOSYLASE"/>
    <property type="match status" value="1"/>
</dbReference>
<evidence type="ECO:0000256" key="3">
    <source>
        <dbReference type="ARBA" id="ARBA00022989"/>
    </source>
</evidence>
<dbReference type="Gene3D" id="3.30.160.60">
    <property type="entry name" value="Classic Zinc Finger"/>
    <property type="match status" value="1"/>
</dbReference>
<evidence type="ECO:0000256" key="1">
    <source>
        <dbReference type="ARBA" id="ARBA00022475"/>
    </source>
</evidence>
<proteinExistence type="inferred from homology"/>
<comment type="subcellular location">
    <subcellularLocation>
        <location evidence="7">Cell membrane</location>
        <topology evidence="7">Single-pass membrane protein</topology>
    </subcellularLocation>
</comment>